<dbReference type="PANTHER" id="PTHR42879">
    <property type="entry name" value="3-OXOACYL-(ACYL-CARRIER-PROTEIN) REDUCTASE"/>
    <property type="match status" value="1"/>
</dbReference>
<dbReference type="InterPro" id="IPR002347">
    <property type="entry name" value="SDR_fam"/>
</dbReference>
<dbReference type="InterPro" id="IPR050259">
    <property type="entry name" value="SDR"/>
</dbReference>
<dbReference type="OrthoDB" id="5363038at2"/>
<dbReference type="CDD" id="cd05233">
    <property type="entry name" value="SDR_c"/>
    <property type="match status" value="1"/>
</dbReference>
<dbReference type="STRING" id="398767.Glov_0788"/>
<dbReference type="InterPro" id="IPR020904">
    <property type="entry name" value="Sc_DH/Rdtase_CS"/>
</dbReference>
<dbReference type="Proteomes" id="UP000002420">
    <property type="component" value="Chromosome"/>
</dbReference>
<dbReference type="RefSeq" id="WP_012468870.1">
    <property type="nucleotide sequence ID" value="NC_010814.1"/>
</dbReference>
<dbReference type="AlphaFoldDB" id="B3E4J9"/>
<dbReference type="EMBL" id="CP001089">
    <property type="protein sequence ID" value="ACD94514.1"/>
    <property type="molecule type" value="Genomic_DNA"/>
</dbReference>
<evidence type="ECO:0000256" key="1">
    <source>
        <dbReference type="ARBA" id="ARBA00006484"/>
    </source>
</evidence>
<dbReference type="HOGENOM" id="CLU_010194_1_3_7"/>
<dbReference type="FunFam" id="3.40.50.720:FF:000084">
    <property type="entry name" value="Short-chain dehydrogenase reductase"/>
    <property type="match status" value="1"/>
</dbReference>
<name>B3E4J9_TRIL1</name>
<dbReference type="PRINTS" id="PR00080">
    <property type="entry name" value="SDRFAMILY"/>
</dbReference>
<sequence>MGKTVFITGGSRGIGKAIVDAFSRNGYTIIAPTRAEMDLSSDSSVLNYFERNKIQVDCIVNNAGINPLSQIENVNDCDIEEAININLKAPILIVRSLVSSMKERKYGHIVNVSSIWGVVSKEKRTVYSITKNGLHGLTNTLAVELGAYNILVNTVCPGFTNTELTKKNVSTDEAKAIATNIPLGRFAEPAEIASLIYFLGSEQNSYITGQKIVIDGGFTVL</sequence>
<dbReference type="GO" id="GO:0032787">
    <property type="term" value="P:monocarboxylic acid metabolic process"/>
    <property type="evidence" value="ECO:0007669"/>
    <property type="project" value="UniProtKB-ARBA"/>
</dbReference>
<evidence type="ECO:0000313" key="2">
    <source>
        <dbReference type="EMBL" id="ACD94514.1"/>
    </source>
</evidence>
<keyword evidence="3" id="KW-1185">Reference proteome</keyword>
<dbReference type="Pfam" id="PF13561">
    <property type="entry name" value="adh_short_C2"/>
    <property type="match status" value="1"/>
</dbReference>
<dbReference type="Gene3D" id="3.40.50.720">
    <property type="entry name" value="NAD(P)-binding Rossmann-like Domain"/>
    <property type="match status" value="1"/>
</dbReference>
<dbReference type="InterPro" id="IPR036291">
    <property type="entry name" value="NAD(P)-bd_dom_sf"/>
</dbReference>
<gene>
    <name evidence="2" type="ordered locus">Glov_0788</name>
</gene>
<comment type="similarity">
    <text evidence="1">Belongs to the short-chain dehydrogenases/reductases (SDR) family.</text>
</comment>
<evidence type="ECO:0000313" key="3">
    <source>
        <dbReference type="Proteomes" id="UP000002420"/>
    </source>
</evidence>
<dbReference type="PRINTS" id="PR00081">
    <property type="entry name" value="GDHRDH"/>
</dbReference>
<reference evidence="2 3" key="1">
    <citation type="submission" date="2008-05" db="EMBL/GenBank/DDBJ databases">
        <title>Complete sequence of chromosome of Geobacter lovleyi SZ.</title>
        <authorList>
            <consortium name="US DOE Joint Genome Institute"/>
            <person name="Lucas S."/>
            <person name="Copeland A."/>
            <person name="Lapidus A."/>
            <person name="Glavina del Rio T."/>
            <person name="Dalin E."/>
            <person name="Tice H."/>
            <person name="Bruce D."/>
            <person name="Goodwin L."/>
            <person name="Pitluck S."/>
            <person name="Chertkov O."/>
            <person name="Meincke L."/>
            <person name="Brettin T."/>
            <person name="Detter J.C."/>
            <person name="Han C."/>
            <person name="Tapia R."/>
            <person name="Kuske C.R."/>
            <person name="Schmutz J."/>
            <person name="Larimer F."/>
            <person name="Land M."/>
            <person name="Hauser L."/>
            <person name="Kyrpides N."/>
            <person name="Mikhailova N."/>
            <person name="Sung Y."/>
            <person name="Fletcher K.E."/>
            <person name="Ritalahti K.M."/>
            <person name="Loeffler F.E."/>
            <person name="Richardson P."/>
        </authorList>
    </citation>
    <scope>NUCLEOTIDE SEQUENCE [LARGE SCALE GENOMIC DNA]</scope>
    <source>
        <strain evidence="3">ATCC BAA-1151 / DSM 17278 / SZ</strain>
    </source>
</reference>
<protein>
    <submittedName>
        <fullName evidence="2">Short-chain dehydrogenase/reductase SDR</fullName>
    </submittedName>
</protein>
<proteinExistence type="inferred from homology"/>
<dbReference type="SUPFAM" id="SSF51735">
    <property type="entry name" value="NAD(P)-binding Rossmann-fold domains"/>
    <property type="match status" value="1"/>
</dbReference>
<dbReference type="eggNOG" id="COG1028">
    <property type="taxonomic scope" value="Bacteria"/>
</dbReference>
<dbReference type="PROSITE" id="PS00061">
    <property type="entry name" value="ADH_SHORT"/>
    <property type="match status" value="1"/>
</dbReference>
<organism evidence="2 3">
    <name type="scientific">Trichlorobacter lovleyi (strain ATCC BAA-1151 / DSM 17278 / SZ)</name>
    <name type="common">Geobacter lovleyi</name>
    <dbReference type="NCBI Taxonomy" id="398767"/>
    <lineage>
        <taxon>Bacteria</taxon>
        <taxon>Pseudomonadati</taxon>
        <taxon>Thermodesulfobacteriota</taxon>
        <taxon>Desulfuromonadia</taxon>
        <taxon>Geobacterales</taxon>
        <taxon>Geobacteraceae</taxon>
        <taxon>Trichlorobacter</taxon>
    </lineage>
</organism>
<dbReference type="KEGG" id="glo:Glov_0788"/>
<accession>B3E4J9</accession>